<evidence type="ECO:0000256" key="2">
    <source>
        <dbReference type="ARBA" id="ARBA00018426"/>
    </source>
</evidence>
<reference evidence="7 8" key="1">
    <citation type="submission" date="2021-02" db="EMBL/GenBank/DDBJ databases">
        <title>Porcisia hertigi Genome sequencing and assembly.</title>
        <authorList>
            <person name="Almutairi H."/>
            <person name="Gatherer D."/>
        </authorList>
    </citation>
    <scope>NUCLEOTIDE SEQUENCE [LARGE SCALE GENOMIC DNA]</scope>
    <source>
        <strain evidence="7 8">C119</strain>
    </source>
</reference>
<dbReference type="GO" id="GO:0017178">
    <property type="term" value="F:diphthine-ammonia ligase activity"/>
    <property type="evidence" value="ECO:0007669"/>
    <property type="project" value="UniProtKB-EC"/>
</dbReference>
<dbReference type="FunFam" id="3.40.50.620:FF:000373">
    <property type="entry name" value="ATP-binding region containing protein, putative"/>
    <property type="match status" value="1"/>
</dbReference>
<organism evidence="7 8">
    <name type="scientific">Porcisia hertigi</name>
    <dbReference type="NCBI Taxonomy" id="2761500"/>
    <lineage>
        <taxon>Eukaryota</taxon>
        <taxon>Discoba</taxon>
        <taxon>Euglenozoa</taxon>
        <taxon>Kinetoplastea</taxon>
        <taxon>Metakinetoplastina</taxon>
        <taxon>Trypanosomatida</taxon>
        <taxon>Trypanosomatidae</taxon>
        <taxon>Leishmaniinae</taxon>
        <taxon>Porcisia</taxon>
    </lineage>
</organism>
<dbReference type="Gene3D" id="3.30.1330.40">
    <property type="entry name" value="RutC-like"/>
    <property type="match status" value="1"/>
</dbReference>
<dbReference type="InterPro" id="IPR035959">
    <property type="entry name" value="RutC-like_sf"/>
</dbReference>
<dbReference type="Pfam" id="PF01902">
    <property type="entry name" value="Diphthami_syn_2"/>
    <property type="match status" value="1"/>
</dbReference>
<comment type="catalytic activity">
    <reaction evidence="5">
        <text>diphthine-[translation elongation factor 2] + NH4(+) + ATP = diphthamide-[translation elongation factor 2] + AMP + diphosphate + H(+)</text>
        <dbReference type="Rhea" id="RHEA:19753"/>
        <dbReference type="Rhea" id="RHEA-COMP:10172"/>
        <dbReference type="Rhea" id="RHEA-COMP:10174"/>
        <dbReference type="ChEBI" id="CHEBI:15378"/>
        <dbReference type="ChEBI" id="CHEBI:16692"/>
        <dbReference type="ChEBI" id="CHEBI:28938"/>
        <dbReference type="ChEBI" id="CHEBI:30616"/>
        <dbReference type="ChEBI" id="CHEBI:33019"/>
        <dbReference type="ChEBI" id="CHEBI:82696"/>
        <dbReference type="ChEBI" id="CHEBI:456215"/>
        <dbReference type="EC" id="6.3.1.14"/>
    </reaction>
</comment>
<dbReference type="EC" id="6.3.1.14" evidence="1"/>
<evidence type="ECO:0000256" key="4">
    <source>
        <dbReference type="ARBA" id="ARBA00031552"/>
    </source>
</evidence>
<dbReference type="PANTHER" id="PTHR12196">
    <property type="entry name" value="DOMAIN OF UNKNOWN FUNCTION 71 DUF71 -CONTAINING PROTEIN"/>
    <property type="match status" value="1"/>
</dbReference>
<dbReference type="EMBL" id="JAFJZO010000025">
    <property type="protein sequence ID" value="KAG5502758.1"/>
    <property type="molecule type" value="Genomic_DNA"/>
</dbReference>
<dbReference type="InterPro" id="IPR002761">
    <property type="entry name" value="Diphthami_syn_dom"/>
</dbReference>
<dbReference type="Proteomes" id="UP000674318">
    <property type="component" value="Unassembled WGS sequence"/>
</dbReference>
<dbReference type="Gene3D" id="3.90.1490.10">
    <property type="entry name" value="putative n-type atp pyrophosphatase, domain 2"/>
    <property type="match status" value="1"/>
</dbReference>
<keyword evidence="8" id="KW-1185">Reference proteome</keyword>
<evidence type="ECO:0000259" key="6">
    <source>
        <dbReference type="Pfam" id="PF01902"/>
    </source>
</evidence>
<dbReference type="InterPro" id="IPR030662">
    <property type="entry name" value="DPH6/MJ0570"/>
</dbReference>
<evidence type="ECO:0000313" key="8">
    <source>
        <dbReference type="Proteomes" id="UP000674318"/>
    </source>
</evidence>
<comment type="caution">
    <text evidence="7">The sequence shown here is derived from an EMBL/GenBank/DDBJ whole genome shotgun (WGS) entry which is preliminary data.</text>
</comment>
<dbReference type="PANTHER" id="PTHR12196:SF2">
    <property type="entry name" value="DIPHTHINE--AMMONIA LIGASE"/>
    <property type="match status" value="1"/>
</dbReference>
<dbReference type="NCBIfam" id="TIGR00290">
    <property type="entry name" value="MJ0570_dom"/>
    <property type="match status" value="1"/>
</dbReference>
<proteinExistence type="predicted"/>
<dbReference type="FunFam" id="3.90.1490.10:FF:000007">
    <property type="entry name" value="ATP-binding protein, putative"/>
    <property type="match status" value="1"/>
</dbReference>
<dbReference type="KEGG" id="phet:94290586"/>
<sequence>MKTIALLSGGKDSILAVLMAYRYGHEPAVVVNMAPFLESEGASLGRSEEGTHGHEIDSYMYQTVGFEAVEGIATCLGLPLRRGYVKRGGAKDQSLLYSEKPPEGDEVESLYALIKSVKEEFPDVQGLTSGAILSNYQRNRVEFICDRLGLESLAYLWMRQPGEILDMAHALNVQAILVKTASIGLMPRRLIGKTLEEARPTLEMMSELYQSHLAGEGGEYETIVLNCPLFRSQRLTVTSLEVVLQDDNDISPSGHGLLVVTPVPKSAEQQAQEKELLTHLQAGNLTFPSDVMPLLQSLSSSHLAPNATPSLYTTCDTNISTMPLISSRGSAMFLGASIAASGEGFVHHTYTAPHDACTSAAEALDTCLATLQAWATEHSLTPFYYHISLPEPSWEVLCRTAYANKVSHVCPPGLLITARSGLPATAVLEAEVLAAPTETIQQRVLHAQSRSCWAFGEPGPYSQARRVCLSAGASRLFVSAAPGRLPPTGEVATAADLPATCQQHIAALLAKQCGEKVGSDVADTVAEFLFSMANCERYLAFFGATFEDVCCATVVVTEDVPLALLPALWSWSTQHTNTLPFERVCKVAVVCTLSGTEKIRVSMECVEERELVEEAA</sequence>
<dbReference type="GeneID" id="94290586"/>
<dbReference type="OrthoDB" id="686384at2759"/>
<dbReference type="InterPro" id="IPR014729">
    <property type="entry name" value="Rossmann-like_a/b/a_fold"/>
</dbReference>
<evidence type="ECO:0000313" key="7">
    <source>
        <dbReference type="EMBL" id="KAG5502758.1"/>
    </source>
</evidence>
<evidence type="ECO:0000256" key="1">
    <source>
        <dbReference type="ARBA" id="ARBA00012089"/>
    </source>
</evidence>
<feature type="domain" description="Diphthamide synthase" evidence="6">
    <location>
        <begin position="54"/>
        <end position="247"/>
    </location>
</feature>
<accession>A0A836IKF8</accession>
<dbReference type="RefSeq" id="XP_067756530.1">
    <property type="nucleotide sequence ID" value="XM_067900509.1"/>
</dbReference>
<dbReference type="AlphaFoldDB" id="A0A836IKF8"/>
<dbReference type="Gene3D" id="3.40.50.620">
    <property type="entry name" value="HUPs"/>
    <property type="match status" value="1"/>
</dbReference>
<gene>
    <name evidence="7" type="ORF">JKF63_04525</name>
</gene>
<dbReference type="GO" id="GO:0017183">
    <property type="term" value="P:protein histidyl modification to diphthamide"/>
    <property type="evidence" value="ECO:0007669"/>
    <property type="project" value="TreeGrafter"/>
</dbReference>
<evidence type="ECO:0000256" key="5">
    <source>
        <dbReference type="ARBA" id="ARBA00048108"/>
    </source>
</evidence>
<evidence type="ECO:0000256" key="3">
    <source>
        <dbReference type="ARBA" id="ARBA00029814"/>
    </source>
</evidence>
<dbReference type="SUPFAM" id="SSF55298">
    <property type="entry name" value="YjgF-like"/>
    <property type="match status" value="1"/>
</dbReference>
<dbReference type="SUPFAM" id="SSF52402">
    <property type="entry name" value="Adenine nucleotide alpha hydrolases-like"/>
    <property type="match status" value="1"/>
</dbReference>
<name>A0A836IKF8_9TRYP</name>
<dbReference type="CDD" id="cd01994">
    <property type="entry name" value="AANH_PF0828-like"/>
    <property type="match status" value="1"/>
</dbReference>
<protein>
    <recommendedName>
        <fullName evidence="2">Diphthine--ammonia ligase</fullName>
        <ecNumber evidence="1">6.3.1.14</ecNumber>
    </recommendedName>
    <alternativeName>
        <fullName evidence="3">Diphthamide synthase</fullName>
    </alternativeName>
    <alternativeName>
        <fullName evidence="4">Diphthamide synthetase</fullName>
    </alternativeName>
</protein>